<dbReference type="GO" id="GO:0005975">
    <property type="term" value="P:carbohydrate metabolic process"/>
    <property type="evidence" value="ECO:0007669"/>
    <property type="project" value="InterPro"/>
</dbReference>
<dbReference type="PANTHER" id="PTHR10587:SF137">
    <property type="entry name" value="4-DEOXY-4-FORMAMIDO-L-ARABINOSE-PHOSPHOUNDECAPRENOL DEFORMYLASE ARND-RELATED"/>
    <property type="match status" value="1"/>
</dbReference>
<organism evidence="2 3">
    <name type="scientific">Clostridium magnum DSM 2767</name>
    <dbReference type="NCBI Taxonomy" id="1121326"/>
    <lineage>
        <taxon>Bacteria</taxon>
        <taxon>Bacillati</taxon>
        <taxon>Bacillota</taxon>
        <taxon>Clostridia</taxon>
        <taxon>Eubacteriales</taxon>
        <taxon>Clostridiaceae</taxon>
        <taxon>Clostridium</taxon>
    </lineage>
</organism>
<sequence>MYWDIFPIILGYAVLPSLYYRSFSNKVIKTAPTKDKVIALTFDDGPDPRYTPKLLDVLRTNGVKCTFFVLAENAQRYPDIINRIRSEGHYIGLHSLRHKNAIFSLPDQTRKDFFKSVNIMNKLGVKIKFFRPPWGIFNPLTYHYAKVYNLKIVLWSIHAMDWSRWVTEDYIRKRLINNIKSGDIILLHDSRGSKNSPNRTITALKTVLPLLKRKGYHFILVSDL</sequence>
<evidence type="ECO:0000313" key="3">
    <source>
        <dbReference type="Proteomes" id="UP000076603"/>
    </source>
</evidence>
<dbReference type="InterPro" id="IPR002509">
    <property type="entry name" value="NODB_dom"/>
</dbReference>
<dbReference type="InterPro" id="IPR050248">
    <property type="entry name" value="Polysacc_deacetylase_ArnD"/>
</dbReference>
<feature type="domain" description="NodB homology" evidence="1">
    <location>
        <begin position="36"/>
        <end position="219"/>
    </location>
</feature>
<dbReference type="AlphaFoldDB" id="A0A162SQL2"/>
<comment type="caution">
    <text evidence="2">The sequence shown here is derived from an EMBL/GenBank/DDBJ whole genome shotgun (WGS) entry which is preliminary data.</text>
</comment>
<accession>A0A162SQL2</accession>
<gene>
    <name evidence="2" type="primary">pgdA_3</name>
    <name evidence="2" type="ORF">CLMAG_34990</name>
</gene>
<evidence type="ECO:0000259" key="1">
    <source>
        <dbReference type="PROSITE" id="PS51677"/>
    </source>
</evidence>
<dbReference type="GO" id="GO:0016810">
    <property type="term" value="F:hydrolase activity, acting on carbon-nitrogen (but not peptide) bonds"/>
    <property type="evidence" value="ECO:0007669"/>
    <property type="project" value="InterPro"/>
</dbReference>
<dbReference type="Proteomes" id="UP000076603">
    <property type="component" value="Unassembled WGS sequence"/>
</dbReference>
<dbReference type="PATRIC" id="fig|1121326.3.peg.3539"/>
<keyword evidence="3" id="KW-1185">Reference proteome</keyword>
<dbReference type="Gene3D" id="3.20.20.370">
    <property type="entry name" value="Glycoside hydrolase/deacetylase"/>
    <property type="match status" value="1"/>
</dbReference>
<keyword evidence="2" id="KW-0378">Hydrolase</keyword>
<dbReference type="PANTHER" id="PTHR10587">
    <property type="entry name" value="GLYCOSYL TRANSFERASE-RELATED"/>
    <property type="match status" value="1"/>
</dbReference>
<dbReference type="Pfam" id="PF01522">
    <property type="entry name" value="Polysacc_deac_1"/>
    <property type="match status" value="1"/>
</dbReference>
<dbReference type="STRING" id="1121326.CLMAG_34990"/>
<evidence type="ECO:0000313" key="2">
    <source>
        <dbReference type="EMBL" id="KZL91740.1"/>
    </source>
</evidence>
<name>A0A162SQL2_9CLOT</name>
<proteinExistence type="predicted"/>
<dbReference type="CDD" id="cd10959">
    <property type="entry name" value="CE4_NodB_like_3"/>
    <property type="match status" value="1"/>
</dbReference>
<dbReference type="SUPFAM" id="SSF88713">
    <property type="entry name" value="Glycoside hydrolase/deacetylase"/>
    <property type="match status" value="1"/>
</dbReference>
<dbReference type="EMBL" id="LWAE01000003">
    <property type="protein sequence ID" value="KZL91740.1"/>
    <property type="molecule type" value="Genomic_DNA"/>
</dbReference>
<reference evidence="2 3" key="1">
    <citation type="submission" date="2016-04" db="EMBL/GenBank/DDBJ databases">
        <title>Genome sequence of Clostridium magnum DSM 2767.</title>
        <authorList>
            <person name="Poehlein A."/>
            <person name="Uhlig R."/>
            <person name="Fischer R."/>
            <person name="Bahl H."/>
            <person name="Daniel R."/>
        </authorList>
    </citation>
    <scope>NUCLEOTIDE SEQUENCE [LARGE SCALE GENOMIC DNA]</scope>
    <source>
        <strain evidence="2 3">DSM 2767</strain>
    </source>
</reference>
<dbReference type="EC" id="3.5.1.104" evidence="2"/>
<dbReference type="RefSeq" id="WP_066624912.1">
    <property type="nucleotide sequence ID" value="NZ_FQXL01000043.1"/>
</dbReference>
<dbReference type="PROSITE" id="PS51677">
    <property type="entry name" value="NODB"/>
    <property type="match status" value="1"/>
</dbReference>
<dbReference type="OrthoDB" id="9806342at2"/>
<protein>
    <submittedName>
        <fullName evidence="2">Peptidoglycan-N-acetylglucosamine deacetylase</fullName>
        <ecNumber evidence="2">3.5.1.104</ecNumber>
    </submittedName>
</protein>
<dbReference type="InterPro" id="IPR011330">
    <property type="entry name" value="Glyco_hydro/deAcase_b/a-brl"/>
</dbReference>